<accession>M4ZG39</accession>
<evidence type="ECO:0000313" key="2">
    <source>
        <dbReference type="Proteomes" id="UP000011841"/>
    </source>
</evidence>
<protein>
    <submittedName>
        <fullName evidence="1">Uncharacterized protein</fullName>
    </submittedName>
</protein>
<dbReference type="Proteomes" id="UP000011841">
    <property type="component" value="Chromosome"/>
</dbReference>
<reference evidence="1 2" key="1">
    <citation type="journal article" date="2013" name="Appl. Environ. Microbiol.">
        <title>Genome analysis suggests that the soil oligotrophic bacterium Agromonas oligotrophica (Bradyrhizobium oligotrophicum) is a nitrogen-fixing symbiont of Aeschynomene indica.</title>
        <authorList>
            <person name="Okubo T."/>
            <person name="Fukushima S."/>
            <person name="Itakura M."/>
            <person name="Oshima K."/>
            <person name="Longtonglang A."/>
            <person name="Teaumroong N."/>
            <person name="Mitsui H."/>
            <person name="Hattori M."/>
            <person name="Hattori R."/>
            <person name="Hattori T."/>
            <person name="Minamisawa K."/>
        </authorList>
    </citation>
    <scope>NUCLEOTIDE SEQUENCE [LARGE SCALE GENOMIC DNA]</scope>
    <source>
        <strain evidence="1 2">S58</strain>
    </source>
</reference>
<gene>
    <name evidence="1" type="ORF">S58_67470</name>
</gene>
<evidence type="ECO:0000313" key="1">
    <source>
        <dbReference type="EMBL" id="BAM92714.1"/>
    </source>
</evidence>
<name>M4ZG39_9BRAD</name>
<dbReference type="KEGG" id="aol:S58_67470"/>
<dbReference type="AlphaFoldDB" id="M4ZG39"/>
<sequence>MPVCLQVVMAGLVPAIHVFADRGHKDVDARDKPVRDEQLISGRFAAKLDVAAAAITPTAPRECVVDFTQS</sequence>
<dbReference type="HOGENOM" id="CLU_2749825_0_0_5"/>
<keyword evidence="2" id="KW-1185">Reference proteome</keyword>
<dbReference type="EMBL" id="AP012603">
    <property type="protein sequence ID" value="BAM92714.1"/>
    <property type="molecule type" value="Genomic_DNA"/>
</dbReference>
<proteinExistence type="predicted"/>
<dbReference type="PATRIC" id="fig|1245469.3.peg.6897"/>
<organism evidence="1 2">
    <name type="scientific">Bradyrhizobium oligotrophicum S58</name>
    <dbReference type="NCBI Taxonomy" id="1245469"/>
    <lineage>
        <taxon>Bacteria</taxon>
        <taxon>Pseudomonadati</taxon>
        <taxon>Pseudomonadota</taxon>
        <taxon>Alphaproteobacteria</taxon>
        <taxon>Hyphomicrobiales</taxon>
        <taxon>Nitrobacteraceae</taxon>
        <taxon>Bradyrhizobium</taxon>
    </lineage>
</organism>
<dbReference type="STRING" id="1245469.S58_67470"/>